<feature type="compositionally biased region" description="Acidic residues" evidence="1">
    <location>
        <begin position="381"/>
        <end position="404"/>
    </location>
</feature>
<feature type="compositionally biased region" description="Basic and acidic residues" evidence="1">
    <location>
        <begin position="607"/>
        <end position="625"/>
    </location>
</feature>
<feature type="region of interest" description="Disordered" evidence="1">
    <location>
        <begin position="974"/>
        <end position="1331"/>
    </location>
</feature>
<feature type="compositionally biased region" description="Acidic residues" evidence="1">
    <location>
        <begin position="190"/>
        <end position="201"/>
    </location>
</feature>
<feature type="compositionally biased region" description="Low complexity" evidence="1">
    <location>
        <begin position="305"/>
        <end position="318"/>
    </location>
</feature>
<comment type="caution">
    <text evidence="4">The sequence shown here is derived from an EMBL/GenBank/DDBJ whole genome shotgun (WGS) entry which is preliminary data.</text>
</comment>
<gene>
    <name evidence="4" type="ORF">POLS_LOCUS8071</name>
</gene>
<sequence length="1331" mass="145843">MRLHLIISRHGLPVTRILWTTSAASSGEYGTRHPAPTAAVASSRTPNIAFSNGGYTVAQLLEDVNEVVPLETEPHVFDEELSGQWGLEDYVVEVAGSDCLHFMEVDGLLRDGDEVVIRALQLADLRTRRLCGRHQITSEGKHLIDGVPFGSPYMKRSTTTRPAITIPPRKKRRTVFSGWEHGPGLAVEDALGEPADEEGDGEWVPPPETGFGKELSIMPPEHEESMGTVIRHPIEHLTESDSERDLSDVDEDEDENENESELESELQALKEDFEESSQFVDIRNQTRNPSGHALRATSVSKRPTSKGSTAAASTISSSKRSRGDDFSSPRTSKAVRFNQGDQDTPEPQQANEIATGPPLSASDSAVSSDSDSDSDNSGSDSDSDSDSSDDDDEEEEEEEEEEKEEQASSSEVEPARELTAPASESSSGSSSGSSSDSSSDSDSSDSSGSSDSESEDEVPPAPKVVQLPPVISAPGEGSTRTKKSNNRLKLRRRLSKLKELGALPEEADFDALRSWEHANGGWFNPEQSLISEVSAKPTPELSAEKSAKQLRKEKKEREQQEFEAKRQKLLRDLASGNGVDVDQTSEKENVPPPAPAAEPPVSEQISTEEKPEEESSKEAAHRRTLDVASSRRLLFGSLGMRTPKTKEEEEQTRRKLAAKASATARPKRTSRAAHEDVDQMDEGEDDNEHEGDWMNKLVIRAVECVYPDVAVTAPPYPFVQRWDKEANASIRELKGPTKKRKRKQRIQVYHNEEEEYDENGNWYGDDYYQEGDQSYYDTTADDYYQGHYGGEAQEDHQLNYDEGPEPAVSEDLPLPPSDMDTIPNLDEEDVKVGAIIVFRQLDMSKATNWQPQMSDYRVAEVRSVKEHGVINVLLAKRDRKQRPIGQDNELRQFSKFEVPDLANDEEEDDGYRELAFAELSDPKLLRPGSSGGDENTQEGSIVSVVEEFVPNTQPSPEMDLDETTFVTIGNEISRLESPRESANSPPGEAKQTPAGLPQIEVQTGSEQRSVTPPIPSPDFTGFHSARSWQQETPGLDANLEGRTLVSAETPSAGANRDEGPSMVSYASANQSFDNTTNDVPDEPERQVVESLVPPGESGPQSGSLLSTIDSHGVVPSSQGIKQENVKKEQRGEEQRGEEPRSSRESWSDMLERLRGGQSDAYELLSISDSDVDGDTSALEPLQWPSSSKKSKSPPKSPQPPKSTPNDASNPADPTHLLSFFSPAGSTRSKKSQLAREPAPGQPSGSAPKASQIPASQASQIVDLTLSPDGPPAPESSLTPSQRRRSARFDPKQESTRSQGSRASTTGSQPVVEVFSSPAQSQKKKRRTSRKF</sequence>
<feature type="compositionally biased region" description="Basic and acidic residues" evidence="1">
    <location>
        <begin position="553"/>
        <end position="571"/>
    </location>
</feature>
<dbReference type="InterPro" id="IPR055781">
    <property type="entry name" value="DUF7357"/>
</dbReference>
<feature type="compositionally biased region" description="Low complexity" evidence="1">
    <location>
        <begin position="423"/>
        <end position="451"/>
    </location>
</feature>
<evidence type="ECO:0000256" key="1">
    <source>
        <dbReference type="SAM" id="MobiDB-lite"/>
    </source>
</evidence>
<feature type="compositionally biased region" description="Low complexity" evidence="1">
    <location>
        <begin position="360"/>
        <end position="380"/>
    </location>
</feature>
<feature type="region of interest" description="Disordered" evidence="1">
    <location>
        <begin position="529"/>
        <end position="689"/>
    </location>
</feature>
<feature type="compositionally biased region" description="Basic and acidic residues" evidence="1">
    <location>
        <begin position="1123"/>
        <end position="1154"/>
    </location>
</feature>
<proteinExistence type="predicted"/>
<protein>
    <submittedName>
        <fullName evidence="4">Uncharacterized protein</fullName>
    </submittedName>
</protein>
<dbReference type="InterPro" id="IPR056398">
    <property type="entry name" value="Tudor_Coilin"/>
</dbReference>
<feature type="compositionally biased region" description="Basic and acidic residues" evidence="1">
    <location>
        <begin position="236"/>
        <end position="247"/>
    </location>
</feature>
<dbReference type="Pfam" id="PF23086">
    <property type="entry name" value="Tudor_Coilin"/>
    <property type="match status" value="1"/>
</dbReference>
<feature type="compositionally biased region" description="Polar residues" evidence="1">
    <location>
        <begin position="1295"/>
        <end position="1308"/>
    </location>
</feature>
<dbReference type="OrthoDB" id="3365616at2759"/>
<dbReference type="Proteomes" id="UP001153618">
    <property type="component" value="Unassembled WGS sequence"/>
</dbReference>
<feature type="domain" description="DUF7357" evidence="3">
    <location>
        <begin position="1"/>
        <end position="169"/>
    </location>
</feature>
<feature type="compositionally biased region" description="Acidic residues" evidence="1">
    <location>
        <begin position="678"/>
        <end position="689"/>
    </location>
</feature>
<feature type="region of interest" description="Disordered" evidence="1">
    <location>
        <begin position="236"/>
        <end position="490"/>
    </location>
</feature>
<evidence type="ECO:0000259" key="3">
    <source>
        <dbReference type="Pfam" id="PF24054"/>
    </source>
</evidence>
<name>A0A9W4I0X5_PENOL</name>
<reference evidence="4" key="1">
    <citation type="submission" date="2021-07" db="EMBL/GenBank/DDBJ databases">
        <authorList>
            <person name="Branca A.L. A."/>
        </authorList>
    </citation>
    <scope>NUCLEOTIDE SEQUENCE</scope>
</reference>
<feature type="compositionally biased region" description="Polar residues" evidence="1">
    <location>
        <begin position="1098"/>
        <end position="1121"/>
    </location>
</feature>
<feature type="domain" description="Coilin tudor" evidence="2">
    <location>
        <begin position="818"/>
        <end position="926"/>
    </location>
</feature>
<evidence type="ECO:0000313" key="4">
    <source>
        <dbReference type="EMBL" id="CAG8219494.1"/>
    </source>
</evidence>
<accession>A0A9W4I0X5</accession>
<feature type="compositionally biased region" description="Polar residues" evidence="1">
    <location>
        <begin position="1064"/>
        <end position="1078"/>
    </location>
</feature>
<feature type="compositionally biased region" description="Acidic residues" evidence="1">
    <location>
        <begin position="248"/>
        <end position="264"/>
    </location>
</feature>
<feature type="compositionally biased region" description="Basic and acidic residues" evidence="1">
    <location>
        <begin position="644"/>
        <end position="653"/>
    </location>
</feature>
<feature type="compositionally biased region" description="Polar residues" evidence="1">
    <location>
        <begin position="1252"/>
        <end position="1261"/>
    </location>
</feature>
<evidence type="ECO:0000313" key="5">
    <source>
        <dbReference type="Proteomes" id="UP001153618"/>
    </source>
</evidence>
<dbReference type="EMBL" id="CAJVOS010000060">
    <property type="protein sequence ID" value="CAG8219494.1"/>
    <property type="molecule type" value="Genomic_DNA"/>
</dbReference>
<evidence type="ECO:0000259" key="2">
    <source>
        <dbReference type="Pfam" id="PF23086"/>
    </source>
</evidence>
<feature type="compositionally biased region" description="Polar residues" evidence="1">
    <location>
        <begin position="276"/>
        <end position="289"/>
    </location>
</feature>
<feature type="compositionally biased region" description="Basic residues" evidence="1">
    <location>
        <begin position="480"/>
        <end position="490"/>
    </location>
</feature>
<feature type="compositionally biased region" description="Polar residues" evidence="1">
    <location>
        <begin position="1000"/>
        <end position="1010"/>
    </location>
</feature>
<keyword evidence="5" id="KW-1185">Reference proteome</keyword>
<dbReference type="Pfam" id="PF24054">
    <property type="entry name" value="DUF7357"/>
    <property type="match status" value="1"/>
</dbReference>
<feature type="region of interest" description="Disordered" evidence="1">
    <location>
        <begin position="181"/>
        <end position="209"/>
    </location>
</feature>
<organism evidence="4 5">
    <name type="scientific">Penicillium olsonii</name>
    <dbReference type="NCBI Taxonomy" id="99116"/>
    <lineage>
        <taxon>Eukaryota</taxon>
        <taxon>Fungi</taxon>
        <taxon>Dikarya</taxon>
        <taxon>Ascomycota</taxon>
        <taxon>Pezizomycotina</taxon>
        <taxon>Eurotiomycetes</taxon>
        <taxon>Eurotiomycetidae</taxon>
        <taxon>Eurotiales</taxon>
        <taxon>Aspergillaceae</taxon>
        <taxon>Penicillium</taxon>
    </lineage>
</organism>
<feature type="compositionally biased region" description="Polar residues" evidence="1">
    <location>
        <begin position="339"/>
        <end position="352"/>
    </location>
</feature>
<feature type="compositionally biased region" description="Basic residues" evidence="1">
    <location>
        <begin position="1321"/>
        <end position="1331"/>
    </location>
</feature>